<dbReference type="CDD" id="cd16025">
    <property type="entry name" value="PAS_like"/>
    <property type="match status" value="1"/>
</dbReference>
<evidence type="ECO:0000256" key="2">
    <source>
        <dbReference type="ARBA" id="ARBA00022723"/>
    </source>
</evidence>
<dbReference type="InterPro" id="IPR000917">
    <property type="entry name" value="Sulfatase_N"/>
</dbReference>
<keyword evidence="3" id="KW-0378">Hydrolase</keyword>
<dbReference type="Gene3D" id="3.40.720.10">
    <property type="entry name" value="Alkaline Phosphatase, subunit A"/>
    <property type="match status" value="1"/>
</dbReference>
<sequence>MSNSLNSKRPNILLIVADDLGFSDIGAFGGEIQTPHLDKLAYAGLRFTNFHTASTCSPTRAMLLSGTDHHLAGLGTMAEALTPELQGKAGYEGFLNDRVAALPELLHDAGYYTVLSGKWHLGLKPENFPYQRGFERSFSLLPGAANHYLFEADIPEDQEPEIFQATRATFKKANLPLSKIPRFLKFTRGIYAEDDQFIEQLPADFYSSDYFTDRLLDYLQDESARQDRPFFAYLPFSAPHWPLQAPSEDIERYRGKYDLGPDQLRKQRLERLKQLKLVEQNTTVHPIFSNNLSWEQLTDEKRAYSARAMEIYAAMVDRMDQNIGRVITYLEQQNELDNTIVIFLSDNGAEGAQLEALPVFGPDLTRVISHYYDNSLNNLGRANSYVWYGEQWAQAATAPSRLYKAHTSEGGIRTVSFIRFPQFKRQQQISHEFLTVMDLLPTLLDYLNIQHPVNHYKGRELVPLRGKSFLSYLQQQQDHIHTQDHITGWELFGQKALRKGDWKALFIPAPNGPNRWQLYHLKNDQGEIHDLAEQYPEKLKELLDDWKIYVKDNGVIEDIPNLRTLVKNAL</sequence>
<evidence type="ECO:0000256" key="4">
    <source>
        <dbReference type="ARBA" id="ARBA00022837"/>
    </source>
</evidence>
<dbReference type="InterPro" id="IPR024607">
    <property type="entry name" value="Sulfatase_CS"/>
</dbReference>
<feature type="domain" description="Sulfatase N-terminal" evidence="5">
    <location>
        <begin position="10"/>
        <end position="449"/>
    </location>
</feature>
<dbReference type="PANTHER" id="PTHR42693">
    <property type="entry name" value="ARYLSULFATASE FAMILY MEMBER"/>
    <property type="match status" value="1"/>
</dbReference>
<evidence type="ECO:0000259" key="5">
    <source>
        <dbReference type="Pfam" id="PF00884"/>
    </source>
</evidence>
<organism evidence="6 7">
    <name type="scientific">Acinetobacter populi</name>
    <dbReference type="NCBI Taxonomy" id="1582270"/>
    <lineage>
        <taxon>Bacteria</taxon>
        <taxon>Pseudomonadati</taxon>
        <taxon>Pseudomonadota</taxon>
        <taxon>Gammaproteobacteria</taxon>
        <taxon>Moraxellales</taxon>
        <taxon>Moraxellaceae</taxon>
        <taxon>Acinetobacter</taxon>
    </lineage>
</organism>
<keyword evidence="7" id="KW-1185">Reference proteome</keyword>
<name>A0A1Z9Z082_9GAMM</name>
<gene>
    <name evidence="6" type="ORF">CAP51_09080</name>
</gene>
<dbReference type="AlphaFoldDB" id="A0A1Z9Z082"/>
<comment type="caution">
    <text evidence="6">The sequence shown here is derived from an EMBL/GenBank/DDBJ whole genome shotgun (WGS) entry which is preliminary data.</text>
</comment>
<keyword evidence="4" id="KW-0106">Calcium</keyword>
<accession>A0A1Z9Z082</accession>
<evidence type="ECO:0000256" key="3">
    <source>
        <dbReference type="ARBA" id="ARBA00022801"/>
    </source>
</evidence>
<reference evidence="6 7" key="1">
    <citation type="submission" date="2017-05" db="EMBL/GenBank/DDBJ databases">
        <title>Acinetobacter populi ANC 5415 (= PBJ7), whole genome shotgun sequencing project.</title>
        <authorList>
            <person name="Nemec A."/>
            <person name="Radolfova-Krizova L."/>
        </authorList>
    </citation>
    <scope>NUCLEOTIDE SEQUENCE [LARGE SCALE GENOMIC DNA]</scope>
    <source>
        <strain evidence="6 7">PBJ7</strain>
    </source>
</reference>
<dbReference type="Proteomes" id="UP000196536">
    <property type="component" value="Unassembled WGS sequence"/>
</dbReference>
<dbReference type="GO" id="GO:0046872">
    <property type="term" value="F:metal ion binding"/>
    <property type="evidence" value="ECO:0007669"/>
    <property type="project" value="UniProtKB-KW"/>
</dbReference>
<dbReference type="InterPro" id="IPR017850">
    <property type="entry name" value="Alkaline_phosphatase_core_sf"/>
</dbReference>
<proteinExistence type="inferred from homology"/>
<evidence type="ECO:0000256" key="1">
    <source>
        <dbReference type="ARBA" id="ARBA00008779"/>
    </source>
</evidence>
<dbReference type="InterPro" id="IPR050738">
    <property type="entry name" value="Sulfatase"/>
</dbReference>
<dbReference type="PANTHER" id="PTHR42693:SF33">
    <property type="entry name" value="ARYLSULFATASE"/>
    <property type="match status" value="1"/>
</dbReference>
<evidence type="ECO:0000313" key="7">
    <source>
        <dbReference type="Proteomes" id="UP000196536"/>
    </source>
</evidence>
<keyword evidence="2" id="KW-0479">Metal-binding</keyword>
<dbReference type="PROSITE" id="PS00149">
    <property type="entry name" value="SULFATASE_2"/>
    <property type="match status" value="1"/>
</dbReference>
<comment type="similarity">
    <text evidence="1">Belongs to the sulfatase family.</text>
</comment>
<dbReference type="GO" id="GO:0004065">
    <property type="term" value="F:arylsulfatase activity"/>
    <property type="evidence" value="ECO:0007669"/>
    <property type="project" value="TreeGrafter"/>
</dbReference>
<dbReference type="EMBL" id="NEXX01000002">
    <property type="protein sequence ID" value="OUY07865.1"/>
    <property type="molecule type" value="Genomic_DNA"/>
</dbReference>
<dbReference type="SUPFAM" id="SSF53649">
    <property type="entry name" value="Alkaline phosphatase-like"/>
    <property type="match status" value="1"/>
</dbReference>
<dbReference type="Gene3D" id="3.30.1120.10">
    <property type="match status" value="1"/>
</dbReference>
<dbReference type="OrthoDB" id="9803751at2"/>
<dbReference type="Pfam" id="PF00884">
    <property type="entry name" value="Sulfatase"/>
    <property type="match status" value="1"/>
</dbReference>
<dbReference type="RefSeq" id="WP_087620407.1">
    <property type="nucleotide sequence ID" value="NZ_NEXX01000002.1"/>
</dbReference>
<evidence type="ECO:0000313" key="6">
    <source>
        <dbReference type="EMBL" id="OUY07865.1"/>
    </source>
</evidence>
<protein>
    <submittedName>
        <fullName evidence="6">Arylsulfatase</fullName>
    </submittedName>
</protein>